<dbReference type="InterPro" id="IPR005415">
    <property type="entry name" value="T3SS_Ca_resp_chp_LcrH/SycD"/>
</dbReference>
<protein>
    <submittedName>
        <fullName evidence="1">Uncharacterized protein</fullName>
    </submittedName>
</protein>
<reference evidence="1" key="1">
    <citation type="journal article" date="2015" name="Int. J. Syst. Evol. Microbiol.">
        <title>Rhizobium alvei sp. nov., isolated from a freshwater river.</title>
        <authorList>
            <person name="Sheu S.Y."/>
            <person name="Huang H.W."/>
            <person name="Young C.C."/>
            <person name="Chen W.M."/>
        </authorList>
    </citation>
    <scope>NUCLEOTIDE SEQUENCE</scope>
    <source>
        <strain evidence="1">TNR-22</strain>
    </source>
</reference>
<dbReference type="InterPro" id="IPR011990">
    <property type="entry name" value="TPR-like_helical_dom_sf"/>
</dbReference>
<dbReference type="Proteomes" id="UP001174932">
    <property type="component" value="Unassembled WGS sequence"/>
</dbReference>
<proteinExistence type="predicted"/>
<gene>
    <name evidence="1" type="ORF">Q4481_21085</name>
</gene>
<comment type="caution">
    <text evidence="1">The sequence shown here is derived from an EMBL/GenBank/DDBJ whole genome shotgun (WGS) entry which is preliminary data.</text>
</comment>
<dbReference type="EMBL" id="JAUOZU010000018">
    <property type="protein sequence ID" value="MDO6966456.1"/>
    <property type="molecule type" value="Genomic_DNA"/>
</dbReference>
<keyword evidence="2" id="KW-1185">Reference proteome</keyword>
<accession>A0ABT8YSB9</accession>
<evidence type="ECO:0000313" key="1">
    <source>
        <dbReference type="EMBL" id="MDO6966456.1"/>
    </source>
</evidence>
<dbReference type="RefSeq" id="WP_304378384.1">
    <property type="nucleotide sequence ID" value="NZ_JAUOZU010000018.1"/>
</dbReference>
<reference evidence="1" key="2">
    <citation type="submission" date="2023-07" db="EMBL/GenBank/DDBJ databases">
        <authorList>
            <person name="Shen H."/>
        </authorList>
    </citation>
    <scope>NUCLEOTIDE SEQUENCE</scope>
    <source>
        <strain evidence="1">TNR-22</strain>
    </source>
</reference>
<evidence type="ECO:0000313" key="2">
    <source>
        <dbReference type="Proteomes" id="UP001174932"/>
    </source>
</evidence>
<dbReference type="PRINTS" id="PR01595">
    <property type="entry name" value="SYCDCHAPRONE"/>
</dbReference>
<organism evidence="1 2">
    <name type="scientific">Rhizobium alvei</name>
    <dbReference type="NCBI Taxonomy" id="1132659"/>
    <lineage>
        <taxon>Bacteria</taxon>
        <taxon>Pseudomonadati</taxon>
        <taxon>Pseudomonadota</taxon>
        <taxon>Alphaproteobacteria</taxon>
        <taxon>Hyphomicrobiales</taxon>
        <taxon>Rhizobiaceae</taxon>
        <taxon>Rhizobium/Agrobacterium group</taxon>
        <taxon>Rhizobium</taxon>
    </lineage>
</organism>
<sequence>MTGVLQRAFDLKGEDLDLVQSCLDELLPGRSTGLVKALDSGTPLATFLGLSPQLLEALYGRAFALFDAGHVDRAEATFRALCVLDGQRADHWMGLGICARLRDDFDSAMVAFSTASSLRGDWAVPHFHIFEIHMRRSEMQAALALLPRIEARLDDLTPHMREEMDLFRLALQRRARG</sequence>
<dbReference type="Gene3D" id="1.25.40.10">
    <property type="entry name" value="Tetratricopeptide repeat domain"/>
    <property type="match status" value="1"/>
</dbReference>
<name>A0ABT8YSB9_9HYPH</name>
<dbReference type="SUPFAM" id="SSF48452">
    <property type="entry name" value="TPR-like"/>
    <property type="match status" value="1"/>
</dbReference>